<reference evidence="1 2" key="1">
    <citation type="journal article" date="2020" name="Phytopathology">
        <title>Genome Sequence Resources of Colletotrichum truncatum, C. plurivorum, C. musicola, and C. sojae: Four Species Pathogenic to Soybean (Glycine max).</title>
        <authorList>
            <person name="Rogerio F."/>
            <person name="Boufleur T.R."/>
            <person name="Ciampi-Guillardi M."/>
            <person name="Sukno S.A."/>
            <person name="Thon M.R."/>
            <person name="Massola Junior N.S."/>
            <person name="Baroncelli R."/>
        </authorList>
    </citation>
    <scope>NUCLEOTIDE SEQUENCE [LARGE SCALE GENOMIC DNA]</scope>
    <source>
        <strain evidence="1 2">CMES1059</strain>
    </source>
</reference>
<dbReference type="Proteomes" id="UP000805649">
    <property type="component" value="Unassembled WGS sequence"/>
</dbReference>
<sequence length="281" mass="31062">MAAIQDKQRNVAKHKAGFVDTHEILDQMVEASMCQICYRLLEKMYTATCGHSYCMNCAAVLLGGNFAAVRQAQISNSTVGYGICPVCRQEIWCAARCSEDGLEREPSLSHSIMIRDNFKALRSWAIWRKGEDDAARAAGKSIGETKCLWRLNGCDTDLDDSSSEFGNASSDTTFTEDAKEDEQYDSDEDGEGSNDEEMSSANDEEPQGTNTAGTSATILLSAQLRAVQRLHRATAQNRLIHRTFFPVTGHILIPFLPQLLPLKSWFKIQNPGPEASSGRLR</sequence>
<name>A0ACC3ZG45_COLTU</name>
<keyword evidence="2" id="KW-1185">Reference proteome</keyword>
<comment type="caution">
    <text evidence="1">The sequence shown here is derived from an EMBL/GenBank/DDBJ whole genome shotgun (WGS) entry which is preliminary data.</text>
</comment>
<accession>A0ACC3ZG45</accession>
<evidence type="ECO:0000313" key="2">
    <source>
        <dbReference type="Proteomes" id="UP000805649"/>
    </source>
</evidence>
<gene>
    <name evidence="1" type="ORF">CTRU02_200956</name>
</gene>
<evidence type="ECO:0000313" key="1">
    <source>
        <dbReference type="EMBL" id="KAL0943070.1"/>
    </source>
</evidence>
<proteinExistence type="predicted"/>
<organism evidence="1 2">
    <name type="scientific">Colletotrichum truncatum</name>
    <name type="common">Anthracnose fungus</name>
    <name type="synonym">Colletotrichum capsici</name>
    <dbReference type="NCBI Taxonomy" id="5467"/>
    <lineage>
        <taxon>Eukaryota</taxon>
        <taxon>Fungi</taxon>
        <taxon>Dikarya</taxon>
        <taxon>Ascomycota</taxon>
        <taxon>Pezizomycotina</taxon>
        <taxon>Sordariomycetes</taxon>
        <taxon>Hypocreomycetidae</taxon>
        <taxon>Glomerellales</taxon>
        <taxon>Glomerellaceae</taxon>
        <taxon>Colletotrichum</taxon>
        <taxon>Colletotrichum truncatum species complex</taxon>
    </lineage>
</organism>
<protein>
    <submittedName>
        <fullName evidence="1">Tripartite motif-containing 31</fullName>
    </submittedName>
</protein>
<dbReference type="EMBL" id="VUJX02000001">
    <property type="protein sequence ID" value="KAL0943070.1"/>
    <property type="molecule type" value="Genomic_DNA"/>
</dbReference>